<accession>A0A2T9XZC5</accession>
<protein>
    <recommendedName>
        <fullName evidence="3">Peptidase S1 domain-containing protein</fullName>
    </recommendedName>
</protein>
<dbReference type="InterPro" id="IPR033116">
    <property type="entry name" value="TRYPSIN_SER"/>
</dbReference>
<organism evidence="4 5">
    <name type="scientific">Furculomyces boomerangus</name>
    <dbReference type="NCBI Taxonomy" id="61424"/>
    <lineage>
        <taxon>Eukaryota</taxon>
        <taxon>Fungi</taxon>
        <taxon>Fungi incertae sedis</taxon>
        <taxon>Zoopagomycota</taxon>
        <taxon>Kickxellomycotina</taxon>
        <taxon>Harpellomycetes</taxon>
        <taxon>Harpellales</taxon>
        <taxon>Harpellaceae</taxon>
        <taxon>Furculomyces</taxon>
    </lineage>
</organism>
<evidence type="ECO:0000313" key="4">
    <source>
        <dbReference type="EMBL" id="PVU85438.1"/>
    </source>
</evidence>
<dbReference type="InterPro" id="IPR001314">
    <property type="entry name" value="Peptidase_S1A"/>
</dbReference>
<dbReference type="InterPro" id="IPR001254">
    <property type="entry name" value="Trypsin_dom"/>
</dbReference>
<dbReference type="Pfam" id="PF00089">
    <property type="entry name" value="Trypsin"/>
    <property type="match status" value="1"/>
</dbReference>
<feature type="domain" description="Peptidase S1" evidence="3">
    <location>
        <begin position="23"/>
        <end position="257"/>
    </location>
</feature>
<dbReference type="PRINTS" id="PR00722">
    <property type="entry name" value="CHYMOTRYPSIN"/>
</dbReference>
<dbReference type="CDD" id="cd00190">
    <property type="entry name" value="Tryp_SPc"/>
    <property type="match status" value="1"/>
</dbReference>
<keyword evidence="2" id="KW-0645">Protease</keyword>
<dbReference type="InterPro" id="IPR018114">
    <property type="entry name" value="TRYPSIN_HIS"/>
</dbReference>
<keyword evidence="1" id="KW-1015">Disulfide bond</keyword>
<keyword evidence="5" id="KW-1185">Reference proteome</keyword>
<dbReference type="SMART" id="SM00020">
    <property type="entry name" value="Tryp_SPc"/>
    <property type="match status" value="1"/>
</dbReference>
<proteinExistence type="predicted"/>
<dbReference type="FunFam" id="2.40.10.10:FF:000068">
    <property type="entry name" value="transmembrane protease serine 2"/>
    <property type="match status" value="1"/>
</dbReference>
<gene>
    <name evidence="4" type="ORF">BB559_007024</name>
</gene>
<dbReference type="PROSITE" id="PS00134">
    <property type="entry name" value="TRYPSIN_HIS"/>
    <property type="match status" value="1"/>
</dbReference>
<dbReference type="STRING" id="61424.A0A2T9XZC5"/>
<dbReference type="PROSITE" id="PS50240">
    <property type="entry name" value="TRYPSIN_DOM"/>
    <property type="match status" value="1"/>
</dbReference>
<dbReference type="Gene3D" id="2.40.10.10">
    <property type="entry name" value="Trypsin-like serine proteases"/>
    <property type="match status" value="1"/>
</dbReference>
<evidence type="ECO:0000259" key="3">
    <source>
        <dbReference type="PROSITE" id="PS50240"/>
    </source>
</evidence>
<keyword evidence="2" id="KW-0720">Serine protease</keyword>
<dbReference type="GO" id="GO:0004252">
    <property type="term" value="F:serine-type endopeptidase activity"/>
    <property type="evidence" value="ECO:0007669"/>
    <property type="project" value="InterPro"/>
</dbReference>
<dbReference type="InterPro" id="IPR043504">
    <property type="entry name" value="Peptidase_S1_PA_chymotrypsin"/>
</dbReference>
<reference evidence="4 5" key="1">
    <citation type="journal article" date="2018" name="MBio">
        <title>Comparative Genomics Reveals the Core Gene Toolbox for the Fungus-Insect Symbiosis.</title>
        <authorList>
            <person name="Wang Y."/>
            <person name="Stata M."/>
            <person name="Wang W."/>
            <person name="Stajich J.E."/>
            <person name="White M.M."/>
            <person name="Moncalvo J.M."/>
        </authorList>
    </citation>
    <scope>NUCLEOTIDE SEQUENCE [LARGE SCALE GENOMIC DNA]</scope>
    <source>
        <strain evidence="4 5">AUS-77-4</strain>
    </source>
</reference>
<dbReference type="PROSITE" id="PS00135">
    <property type="entry name" value="TRYPSIN_SER"/>
    <property type="match status" value="1"/>
</dbReference>
<keyword evidence="2" id="KW-0378">Hydrolase</keyword>
<dbReference type="Proteomes" id="UP000245699">
    <property type="component" value="Unassembled WGS sequence"/>
</dbReference>
<dbReference type="PANTHER" id="PTHR24252:SF7">
    <property type="entry name" value="HYALIN"/>
    <property type="match status" value="1"/>
</dbReference>
<name>A0A2T9XZC5_9FUNG</name>
<sequence>MRASYLIPFLFKVSLAASRGKRIVGGVPVFDGNYSFAVLISDTATGDRCGGVLLSDEWVVTAAHCVHKSNLEDIRVHYGSTFYESMKHEIAKTIKIHPDFSYSDFLNDIALIKVQNSIDPNDAKPIKIYKNEISENQTLSVVGWGITDPDSDYSKVLMETSEKTISKEKCKEIYSAFDGEYAKNVICTGDLNGKGSCYGDSGGPLFIKTESGDYLVGIVSNGSAKDERYKYMCVVKDSVNLYTKVSKYTDFITKNVV</sequence>
<evidence type="ECO:0000256" key="2">
    <source>
        <dbReference type="RuleBase" id="RU363034"/>
    </source>
</evidence>
<dbReference type="InterPro" id="IPR009003">
    <property type="entry name" value="Peptidase_S1_PA"/>
</dbReference>
<dbReference type="EMBL" id="MBFT01001083">
    <property type="protein sequence ID" value="PVU85438.1"/>
    <property type="molecule type" value="Genomic_DNA"/>
</dbReference>
<evidence type="ECO:0000256" key="1">
    <source>
        <dbReference type="ARBA" id="ARBA00023157"/>
    </source>
</evidence>
<dbReference type="GO" id="GO:0006508">
    <property type="term" value="P:proteolysis"/>
    <property type="evidence" value="ECO:0007669"/>
    <property type="project" value="UniProtKB-KW"/>
</dbReference>
<dbReference type="PANTHER" id="PTHR24252">
    <property type="entry name" value="ACROSIN-RELATED"/>
    <property type="match status" value="1"/>
</dbReference>
<dbReference type="OrthoDB" id="6380398at2759"/>
<dbReference type="AlphaFoldDB" id="A0A2T9XZC5"/>
<evidence type="ECO:0000313" key="5">
    <source>
        <dbReference type="Proteomes" id="UP000245699"/>
    </source>
</evidence>
<comment type="caution">
    <text evidence="4">The sequence shown here is derived from an EMBL/GenBank/DDBJ whole genome shotgun (WGS) entry which is preliminary data.</text>
</comment>
<dbReference type="SUPFAM" id="SSF50494">
    <property type="entry name" value="Trypsin-like serine proteases"/>
    <property type="match status" value="1"/>
</dbReference>